<gene>
    <name evidence="2" type="ORF">GCM10025874_24020</name>
</gene>
<keyword evidence="1" id="KW-0812">Transmembrane</keyword>
<accession>A0AA37UHQ7</accession>
<organism evidence="2 3">
    <name type="scientific">Arenivirga flava</name>
    <dbReference type="NCBI Taxonomy" id="1930060"/>
    <lineage>
        <taxon>Bacteria</taxon>
        <taxon>Bacillati</taxon>
        <taxon>Actinomycetota</taxon>
        <taxon>Actinomycetes</taxon>
        <taxon>Micrococcales</taxon>
        <taxon>Microbacteriaceae</taxon>
        <taxon>Arenivirga</taxon>
    </lineage>
</organism>
<feature type="transmembrane region" description="Helical" evidence="1">
    <location>
        <begin position="41"/>
        <end position="74"/>
    </location>
</feature>
<dbReference type="RefSeq" id="WP_284232982.1">
    <property type="nucleotide sequence ID" value="NZ_BSUL01000001.1"/>
</dbReference>
<reference evidence="2 3" key="1">
    <citation type="journal article" date="2014" name="Int. J. Syst. Evol. Microbiol.">
        <title>Complete genome sequence of Corynebacterium casei LMG S-19264T (=DSM 44701T), isolated from a smear-ripened cheese.</title>
        <authorList>
            <consortium name="US DOE Joint Genome Institute (JGI-PGF)"/>
            <person name="Walter F."/>
            <person name="Albersmeier A."/>
            <person name="Kalinowski J."/>
            <person name="Ruckert C."/>
        </authorList>
    </citation>
    <scope>NUCLEOTIDE SEQUENCE [LARGE SCALE GENOMIC DNA]</scope>
    <source>
        <strain evidence="2 3">NBRC 112289</strain>
    </source>
</reference>
<dbReference type="Proteomes" id="UP001157160">
    <property type="component" value="Unassembled WGS sequence"/>
</dbReference>
<protein>
    <submittedName>
        <fullName evidence="2">Uncharacterized protein</fullName>
    </submittedName>
</protein>
<comment type="caution">
    <text evidence="2">The sequence shown here is derived from an EMBL/GenBank/DDBJ whole genome shotgun (WGS) entry which is preliminary data.</text>
</comment>
<keyword evidence="1" id="KW-0472">Membrane</keyword>
<dbReference type="EMBL" id="BSUL01000001">
    <property type="protein sequence ID" value="GMA29149.1"/>
    <property type="molecule type" value="Genomic_DNA"/>
</dbReference>
<keyword evidence="1" id="KW-1133">Transmembrane helix</keyword>
<sequence length="82" mass="8633">MALAAPQTAPVRISVAAGPRDRARAVPARPVRLSALARRGLFLLGLGIVMLLVQIVIGVALAVSFAVAAVRAVARRIRSLRR</sequence>
<evidence type="ECO:0000313" key="2">
    <source>
        <dbReference type="EMBL" id="GMA29149.1"/>
    </source>
</evidence>
<keyword evidence="3" id="KW-1185">Reference proteome</keyword>
<name>A0AA37UHQ7_9MICO</name>
<evidence type="ECO:0000313" key="3">
    <source>
        <dbReference type="Proteomes" id="UP001157160"/>
    </source>
</evidence>
<evidence type="ECO:0000256" key="1">
    <source>
        <dbReference type="SAM" id="Phobius"/>
    </source>
</evidence>
<proteinExistence type="predicted"/>
<dbReference type="AlphaFoldDB" id="A0AA37UHQ7"/>